<evidence type="ECO:0000313" key="2">
    <source>
        <dbReference type="Proteomes" id="UP001049200"/>
    </source>
</evidence>
<dbReference type="RefSeq" id="WP_217871598.1">
    <property type="nucleotide sequence ID" value="NZ_JAHSTU010000003.1"/>
</dbReference>
<proteinExistence type="predicted"/>
<gene>
    <name evidence="1" type="ORF">KVG88_12645</name>
</gene>
<evidence type="ECO:0000313" key="1">
    <source>
        <dbReference type="EMBL" id="MBV4520914.1"/>
    </source>
</evidence>
<dbReference type="EMBL" id="JAHSTU010000003">
    <property type="protein sequence ID" value="MBV4520914.1"/>
    <property type="molecule type" value="Genomic_DNA"/>
</dbReference>
<name>A0ABS6QPQ9_9PSED</name>
<sequence>MDSVKITIIRNDKREQAVLVCSSENLTITFAMEDGYSKSYTGDDFYKCFGSLRADHPEIVFLCKGAKVNVHPSSMSSQMTLGAKAYELTLGKHASRKDIVNIFDYEENNLTNDPKVQQTFFLQWMETDNYE</sequence>
<keyword evidence="2" id="KW-1185">Reference proteome</keyword>
<comment type="caution">
    <text evidence="1">The sequence shown here is derived from an EMBL/GenBank/DDBJ whole genome shotgun (WGS) entry which is preliminary data.</text>
</comment>
<reference evidence="1" key="1">
    <citation type="submission" date="2021-06" db="EMBL/GenBank/DDBJ databases">
        <title>Updating the genus Pseudomonas: Description of 43 new species and partition of the Pseudomonas putida group.</title>
        <authorList>
            <person name="Girard L."/>
            <person name="Lood C."/>
            <person name="Vandamme P."/>
            <person name="Rokni-Zadeh H."/>
            <person name="Van Noort V."/>
            <person name="Hofte M."/>
            <person name="Lavigne R."/>
            <person name="De Mot R."/>
        </authorList>
    </citation>
    <scope>NUCLEOTIDE SEQUENCE</scope>
    <source>
        <strain evidence="1">SWRI74</strain>
    </source>
</reference>
<dbReference type="Proteomes" id="UP001049200">
    <property type="component" value="Unassembled WGS sequence"/>
</dbReference>
<protein>
    <submittedName>
        <fullName evidence="1">Uncharacterized protein</fullName>
    </submittedName>
</protein>
<organism evidence="1 2">
    <name type="scientific">Pseudomonas azerbaijanoccidentalis</name>
    <dbReference type="NCBI Taxonomy" id="2842347"/>
    <lineage>
        <taxon>Bacteria</taxon>
        <taxon>Pseudomonadati</taxon>
        <taxon>Pseudomonadota</taxon>
        <taxon>Gammaproteobacteria</taxon>
        <taxon>Pseudomonadales</taxon>
        <taxon>Pseudomonadaceae</taxon>
        <taxon>Pseudomonas</taxon>
    </lineage>
</organism>
<accession>A0ABS6QPQ9</accession>